<reference evidence="1 2" key="1">
    <citation type="submission" date="2020-01" db="EMBL/GenBank/DDBJ databases">
        <title>Herbidospora sp. NEAU-GS84 nov., a novel actinomycete isolated from soil.</title>
        <authorList>
            <person name="Han L."/>
        </authorList>
    </citation>
    <scope>NUCLEOTIDE SEQUENCE [LARGE SCALE GENOMIC DNA]</scope>
    <source>
        <strain evidence="1 2">NEAU-GS84</strain>
    </source>
</reference>
<evidence type="ECO:0000313" key="1">
    <source>
        <dbReference type="EMBL" id="NAS25836.1"/>
    </source>
</evidence>
<gene>
    <name evidence="1" type="ORF">GT755_29660</name>
</gene>
<dbReference type="EMBL" id="WXEW01000009">
    <property type="protein sequence ID" value="NAS25836.1"/>
    <property type="molecule type" value="Genomic_DNA"/>
</dbReference>
<protein>
    <submittedName>
        <fullName evidence="1">Uncharacterized protein</fullName>
    </submittedName>
</protein>
<accession>A0A7C9NRV3</accession>
<dbReference type="RefSeq" id="WP_161482869.1">
    <property type="nucleotide sequence ID" value="NZ_WXEW01000009.1"/>
</dbReference>
<proteinExistence type="predicted"/>
<keyword evidence="2" id="KW-1185">Reference proteome</keyword>
<name>A0A7C9NRV3_9ACTN</name>
<organism evidence="1 2">
    <name type="scientific">Herbidospora solisilvae</name>
    <dbReference type="NCBI Taxonomy" id="2696284"/>
    <lineage>
        <taxon>Bacteria</taxon>
        <taxon>Bacillati</taxon>
        <taxon>Actinomycetota</taxon>
        <taxon>Actinomycetes</taxon>
        <taxon>Streptosporangiales</taxon>
        <taxon>Streptosporangiaceae</taxon>
        <taxon>Herbidospora</taxon>
    </lineage>
</organism>
<dbReference type="AlphaFoldDB" id="A0A7C9NRV3"/>
<dbReference type="Proteomes" id="UP000479526">
    <property type="component" value="Unassembled WGS sequence"/>
</dbReference>
<sequence>MTIVVALTPKAVQPGASGATRATTPIPALTSSAAPRRYSVRRRGSNARGALIRLRHGTLAGHTRSPIASAPAAPTLRLTARNFNGVKVAASGSSLPSMTPTNW</sequence>
<comment type="caution">
    <text evidence="1">The sequence shown here is derived from an EMBL/GenBank/DDBJ whole genome shotgun (WGS) entry which is preliminary data.</text>
</comment>
<evidence type="ECO:0000313" key="2">
    <source>
        <dbReference type="Proteomes" id="UP000479526"/>
    </source>
</evidence>